<evidence type="ECO:0000313" key="2">
    <source>
        <dbReference type="Proteomes" id="UP000790709"/>
    </source>
</evidence>
<sequence>VTNPVQSTTCTGGQSCSVEWIDNGEQPLLSSIGECTVGLYNGELALVQSLQSVDVSTTHSFQFTVCS</sequence>
<dbReference type="Proteomes" id="UP000790709">
    <property type="component" value="Unassembled WGS sequence"/>
</dbReference>
<keyword evidence="2" id="KW-1185">Reference proteome</keyword>
<comment type="caution">
    <text evidence="1">The sequence shown here is derived from an EMBL/GenBank/DDBJ whole genome shotgun (WGS) entry which is preliminary data.</text>
</comment>
<proteinExistence type="predicted"/>
<feature type="non-terminal residue" evidence="1">
    <location>
        <position position="1"/>
    </location>
</feature>
<gene>
    <name evidence="1" type="ORF">BV22DRAFT_1003951</name>
</gene>
<evidence type="ECO:0000313" key="1">
    <source>
        <dbReference type="EMBL" id="KAH7928813.1"/>
    </source>
</evidence>
<accession>A0ACB8BVD2</accession>
<name>A0ACB8BVD2_9AGAM</name>
<organism evidence="1 2">
    <name type="scientific">Leucogyrophana mollusca</name>
    <dbReference type="NCBI Taxonomy" id="85980"/>
    <lineage>
        <taxon>Eukaryota</taxon>
        <taxon>Fungi</taxon>
        <taxon>Dikarya</taxon>
        <taxon>Basidiomycota</taxon>
        <taxon>Agaricomycotina</taxon>
        <taxon>Agaricomycetes</taxon>
        <taxon>Agaricomycetidae</taxon>
        <taxon>Boletales</taxon>
        <taxon>Boletales incertae sedis</taxon>
        <taxon>Leucogyrophana</taxon>
    </lineage>
</organism>
<protein>
    <submittedName>
        <fullName evidence="1">Uncharacterized protein</fullName>
    </submittedName>
</protein>
<dbReference type="EMBL" id="MU266348">
    <property type="protein sequence ID" value="KAH7928813.1"/>
    <property type="molecule type" value="Genomic_DNA"/>
</dbReference>
<reference evidence="1" key="1">
    <citation type="journal article" date="2021" name="New Phytol.">
        <title>Evolutionary innovations through gain and loss of genes in the ectomycorrhizal Boletales.</title>
        <authorList>
            <person name="Wu G."/>
            <person name="Miyauchi S."/>
            <person name="Morin E."/>
            <person name="Kuo A."/>
            <person name="Drula E."/>
            <person name="Varga T."/>
            <person name="Kohler A."/>
            <person name="Feng B."/>
            <person name="Cao Y."/>
            <person name="Lipzen A."/>
            <person name="Daum C."/>
            <person name="Hundley H."/>
            <person name="Pangilinan J."/>
            <person name="Johnson J."/>
            <person name="Barry K."/>
            <person name="LaButti K."/>
            <person name="Ng V."/>
            <person name="Ahrendt S."/>
            <person name="Min B."/>
            <person name="Choi I.G."/>
            <person name="Park H."/>
            <person name="Plett J.M."/>
            <person name="Magnuson J."/>
            <person name="Spatafora J.W."/>
            <person name="Nagy L.G."/>
            <person name="Henrissat B."/>
            <person name="Grigoriev I.V."/>
            <person name="Yang Z.L."/>
            <person name="Xu J."/>
            <person name="Martin F.M."/>
        </authorList>
    </citation>
    <scope>NUCLEOTIDE SEQUENCE</scope>
    <source>
        <strain evidence="1">KUC20120723A-06</strain>
    </source>
</reference>